<dbReference type="GO" id="GO:0019877">
    <property type="term" value="P:diaminopimelate biosynthetic process"/>
    <property type="evidence" value="ECO:0007669"/>
    <property type="project" value="UniProtKB-UniRule"/>
</dbReference>
<evidence type="ECO:0000256" key="6">
    <source>
        <dbReference type="ARBA" id="ARBA00023002"/>
    </source>
</evidence>
<dbReference type="SUPFAM" id="SSF55347">
    <property type="entry name" value="Glyceraldehyde-3-phosphate dehydrogenase-like, C-terminal domain"/>
    <property type="match status" value="1"/>
</dbReference>
<reference evidence="16" key="1">
    <citation type="journal article" date="2020" name="mSystems">
        <title>Genome- and Community-Level Interaction Insights into Carbon Utilization and Element Cycling Functions of Hydrothermarchaeota in Hydrothermal Sediment.</title>
        <authorList>
            <person name="Zhou Z."/>
            <person name="Liu Y."/>
            <person name="Xu W."/>
            <person name="Pan J."/>
            <person name="Luo Z.H."/>
            <person name="Li M."/>
        </authorList>
    </citation>
    <scope>NUCLEOTIDE SEQUENCE [LARGE SCALE GENOMIC DNA]</scope>
    <source>
        <strain evidence="16">SpSt-132</strain>
    </source>
</reference>
<evidence type="ECO:0000259" key="15">
    <source>
        <dbReference type="Pfam" id="PF05173"/>
    </source>
</evidence>
<comment type="caution">
    <text evidence="16">The sequence shown here is derived from an EMBL/GenBank/DDBJ whole genome shotgun (WGS) entry which is preliminary data.</text>
</comment>
<evidence type="ECO:0000256" key="3">
    <source>
        <dbReference type="ARBA" id="ARBA00022605"/>
    </source>
</evidence>
<name>A0A7C2Z2Z7_9AQUI</name>
<dbReference type="AlphaFoldDB" id="A0A7C2Z2Z7"/>
<dbReference type="Gene3D" id="3.40.50.720">
    <property type="entry name" value="NAD(P)-binding Rossmann-like Domain"/>
    <property type="match status" value="1"/>
</dbReference>
<feature type="binding site" evidence="13">
    <location>
        <position position="158"/>
    </location>
    <ligand>
        <name>(S)-2,3,4,5-tetrahydrodipicolinate</name>
        <dbReference type="ChEBI" id="CHEBI:16845"/>
    </ligand>
</feature>
<feature type="binding site" evidence="13">
    <location>
        <begin position="99"/>
        <end position="101"/>
    </location>
    <ligand>
        <name>NAD(+)</name>
        <dbReference type="ChEBI" id="CHEBI:57540"/>
    </ligand>
</feature>
<evidence type="ECO:0000256" key="2">
    <source>
        <dbReference type="ARBA" id="ARBA00022490"/>
    </source>
</evidence>
<proteinExistence type="inferred from homology"/>
<dbReference type="UniPathway" id="UPA00034">
    <property type="reaction ID" value="UER00018"/>
</dbReference>
<accession>A0A7C2Z2Z7</accession>
<sequence>MTKAVVCGALGRMGKSILRLSLEYSDFQVVAGVEHPDCIRSQDLGEASGIQELKGLPLTPRLEEVLPLCDVVIEFSGNPTAAVSHAKLSALAGKGVVIGTTGFSQQEIEEIRSYSTHAPILLSPNMSLGVNLLFKLVEIAGRVLKDKGFDVEVMEIHHRFKKDAPSGTALKLEDILCQAMGLEKRVHGRDGLSEREAKEIGVMALRGGDVVGEHTVYFFGFGERLELTHRATSRDIFARGAIEAGRWIKGKAPGFYSMFDVLGL</sequence>
<feature type="active site" description="Proton donor" evidence="13">
    <location>
        <position position="161"/>
    </location>
</feature>
<feature type="domain" description="Dihydrodipicolinate reductase N-terminal" evidence="14">
    <location>
        <begin position="3"/>
        <end position="126"/>
    </location>
</feature>
<evidence type="ECO:0000256" key="5">
    <source>
        <dbReference type="ARBA" id="ARBA00022915"/>
    </source>
</evidence>
<feature type="active site" description="Proton donor/acceptor" evidence="13">
    <location>
        <position position="157"/>
    </location>
</feature>
<keyword evidence="6 13" id="KW-0560">Oxidoreductase</keyword>
<dbReference type="GO" id="GO:0005829">
    <property type="term" value="C:cytosol"/>
    <property type="evidence" value="ECO:0007669"/>
    <property type="project" value="TreeGrafter"/>
</dbReference>
<dbReference type="EMBL" id="DSFP01000053">
    <property type="protein sequence ID" value="HEW46229.1"/>
    <property type="molecule type" value="Genomic_DNA"/>
</dbReference>
<dbReference type="PANTHER" id="PTHR20836">
    <property type="entry name" value="DIHYDRODIPICOLINATE REDUCTASE"/>
    <property type="match status" value="1"/>
</dbReference>
<dbReference type="GO" id="GO:0016726">
    <property type="term" value="F:oxidoreductase activity, acting on CH or CH2 groups, NAD or NADP as acceptor"/>
    <property type="evidence" value="ECO:0007669"/>
    <property type="project" value="UniProtKB-UniRule"/>
</dbReference>
<comment type="pathway">
    <text evidence="9 13">Amino-acid biosynthesis; L-lysine biosynthesis via DAP pathway; (S)-tetrahydrodipicolinate from L-aspartate: step 4/4.</text>
</comment>
<dbReference type="FunFam" id="3.30.360.10:FF:000004">
    <property type="entry name" value="4-hydroxy-tetrahydrodipicolinate reductase"/>
    <property type="match status" value="1"/>
</dbReference>
<evidence type="ECO:0000313" key="16">
    <source>
        <dbReference type="EMBL" id="HEW46229.1"/>
    </source>
</evidence>
<dbReference type="NCBIfam" id="TIGR00036">
    <property type="entry name" value="dapB"/>
    <property type="match status" value="1"/>
</dbReference>
<dbReference type="SUPFAM" id="SSF51735">
    <property type="entry name" value="NAD(P)-binding Rossmann-fold domains"/>
    <property type="match status" value="1"/>
</dbReference>
<dbReference type="GO" id="GO:0009089">
    <property type="term" value="P:lysine biosynthetic process via diaminopimelate"/>
    <property type="evidence" value="ECO:0007669"/>
    <property type="project" value="UniProtKB-UniRule"/>
</dbReference>
<evidence type="ECO:0000256" key="8">
    <source>
        <dbReference type="ARBA" id="ARBA00023154"/>
    </source>
</evidence>
<dbReference type="InterPro" id="IPR000846">
    <property type="entry name" value="DapB_N"/>
</dbReference>
<evidence type="ECO:0000256" key="9">
    <source>
        <dbReference type="ARBA" id="ARBA00037922"/>
    </source>
</evidence>
<evidence type="ECO:0000256" key="10">
    <source>
        <dbReference type="ARBA" id="ARBA00038983"/>
    </source>
</evidence>
<keyword evidence="4 13" id="KW-0521">NADP</keyword>
<comment type="caution">
    <text evidence="13">Lacks conserved residue(s) required for the propagation of feature annotation.</text>
</comment>
<comment type="catalytic activity">
    <reaction evidence="11 13">
        <text>(S)-2,3,4,5-tetrahydrodipicolinate + NADP(+) + H2O = (2S,4S)-4-hydroxy-2,3,4,5-tetrahydrodipicolinate + NADPH + H(+)</text>
        <dbReference type="Rhea" id="RHEA:35331"/>
        <dbReference type="ChEBI" id="CHEBI:15377"/>
        <dbReference type="ChEBI" id="CHEBI:15378"/>
        <dbReference type="ChEBI" id="CHEBI:16845"/>
        <dbReference type="ChEBI" id="CHEBI:57783"/>
        <dbReference type="ChEBI" id="CHEBI:58349"/>
        <dbReference type="ChEBI" id="CHEBI:67139"/>
        <dbReference type="EC" id="1.17.1.8"/>
    </reaction>
</comment>
<keyword evidence="7 13" id="KW-0520">NAD</keyword>
<evidence type="ECO:0000259" key="14">
    <source>
        <dbReference type="Pfam" id="PF01113"/>
    </source>
</evidence>
<dbReference type="PANTHER" id="PTHR20836:SF0">
    <property type="entry name" value="4-HYDROXY-TETRAHYDRODIPICOLINATE REDUCTASE 1, CHLOROPLASTIC-RELATED"/>
    <property type="match status" value="1"/>
</dbReference>
<organism evidence="16">
    <name type="scientific">Hydrogenobacter sp</name>
    <dbReference type="NCBI Taxonomy" id="2152829"/>
    <lineage>
        <taxon>Bacteria</taxon>
        <taxon>Pseudomonadati</taxon>
        <taxon>Aquificota</taxon>
        <taxon>Aquificia</taxon>
        <taxon>Aquificales</taxon>
        <taxon>Aquificaceae</taxon>
        <taxon>Hydrogenobacter</taxon>
    </lineage>
</organism>
<dbReference type="InterPro" id="IPR022664">
    <property type="entry name" value="DapB_N_CS"/>
</dbReference>
<dbReference type="InterPro" id="IPR036291">
    <property type="entry name" value="NAD(P)-bd_dom_sf"/>
</dbReference>
<dbReference type="Pfam" id="PF01113">
    <property type="entry name" value="DapB_N"/>
    <property type="match status" value="1"/>
</dbReference>
<evidence type="ECO:0000256" key="7">
    <source>
        <dbReference type="ARBA" id="ARBA00023027"/>
    </source>
</evidence>
<dbReference type="Gene3D" id="3.30.360.10">
    <property type="entry name" value="Dihydrodipicolinate Reductase, domain 2"/>
    <property type="match status" value="1"/>
</dbReference>
<evidence type="ECO:0000256" key="13">
    <source>
        <dbReference type="HAMAP-Rule" id="MF_00102"/>
    </source>
</evidence>
<evidence type="ECO:0000256" key="12">
    <source>
        <dbReference type="ARBA" id="ARBA00049396"/>
    </source>
</evidence>
<dbReference type="Pfam" id="PF05173">
    <property type="entry name" value="DapB_C"/>
    <property type="match status" value="1"/>
</dbReference>
<dbReference type="InterPro" id="IPR022663">
    <property type="entry name" value="DapB_C"/>
</dbReference>
<feature type="domain" description="Dihydrodipicolinate reductase C-terminal" evidence="15">
    <location>
        <begin position="129"/>
        <end position="262"/>
    </location>
</feature>
<comment type="subcellular location">
    <subcellularLocation>
        <location evidence="13">Cytoplasm</location>
    </subcellularLocation>
</comment>
<evidence type="ECO:0000256" key="11">
    <source>
        <dbReference type="ARBA" id="ARBA00049080"/>
    </source>
</evidence>
<feature type="binding site" evidence="13">
    <location>
        <begin position="167"/>
        <end position="168"/>
    </location>
    <ligand>
        <name>(S)-2,3,4,5-tetrahydrodipicolinate</name>
        <dbReference type="ChEBI" id="CHEBI:16845"/>
    </ligand>
</feature>
<gene>
    <name evidence="13" type="primary">dapB</name>
    <name evidence="16" type="ORF">ENO47_06135</name>
</gene>
<dbReference type="EC" id="1.17.1.8" evidence="10 13"/>
<comment type="similarity">
    <text evidence="1 13">Belongs to the DapB family.</text>
</comment>
<comment type="subunit">
    <text evidence="13">Homotetramer.</text>
</comment>
<evidence type="ECO:0000256" key="1">
    <source>
        <dbReference type="ARBA" id="ARBA00006642"/>
    </source>
</evidence>
<dbReference type="CDD" id="cd02274">
    <property type="entry name" value="DHDPR_N"/>
    <property type="match status" value="1"/>
</dbReference>
<keyword evidence="8 13" id="KW-0457">Lysine biosynthesis</keyword>
<dbReference type="HAMAP" id="MF_00102">
    <property type="entry name" value="DapB"/>
    <property type="match status" value="1"/>
</dbReference>
<feature type="binding site" evidence="13">
    <location>
        <position position="34"/>
    </location>
    <ligand>
        <name>NAD(+)</name>
        <dbReference type="ChEBI" id="CHEBI:57540"/>
    </ligand>
</feature>
<keyword evidence="2 13" id="KW-0963">Cytoplasm</keyword>
<comment type="catalytic activity">
    <reaction evidence="12 13">
        <text>(S)-2,3,4,5-tetrahydrodipicolinate + NAD(+) + H2O = (2S,4S)-4-hydroxy-2,3,4,5-tetrahydrodipicolinate + NADH + H(+)</text>
        <dbReference type="Rhea" id="RHEA:35323"/>
        <dbReference type="ChEBI" id="CHEBI:15377"/>
        <dbReference type="ChEBI" id="CHEBI:15378"/>
        <dbReference type="ChEBI" id="CHEBI:16845"/>
        <dbReference type="ChEBI" id="CHEBI:57540"/>
        <dbReference type="ChEBI" id="CHEBI:57945"/>
        <dbReference type="ChEBI" id="CHEBI:67139"/>
        <dbReference type="EC" id="1.17.1.8"/>
    </reaction>
</comment>
<comment type="caution">
    <text evidence="13">Was originally thought to be a dihydrodipicolinate reductase (DHDPR), catalyzing the conversion of dihydrodipicolinate to tetrahydrodipicolinate. However, it was shown in E.coli that the substrate of the enzymatic reaction is not dihydrodipicolinate (DHDP) but in fact (2S,4S)-4-hydroxy-2,3,4,5-tetrahydrodipicolinic acid (HTPA), the product released by the DapA-catalyzed reaction.</text>
</comment>
<dbReference type="GO" id="GO:0050661">
    <property type="term" value="F:NADP binding"/>
    <property type="evidence" value="ECO:0007669"/>
    <property type="project" value="UniProtKB-UniRule"/>
</dbReference>
<evidence type="ECO:0000256" key="4">
    <source>
        <dbReference type="ARBA" id="ARBA00022857"/>
    </source>
</evidence>
<dbReference type="InterPro" id="IPR023940">
    <property type="entry name" value="DHDPR_bac"/>
</dbReference>
<dbReference type="PROSITE" id="PS01298">
    <property type="entry name" value="DAPB"/>
    <property type="match status" value="1"/>
</dbReference>
<dbReference type="PIRSF" id="PIRSF000161">
    <property type="entry name" value="DHPR"/>
    <property type="match status" value="1"/>
</dbReference>
<keyword evidence="3 13" id="KW-0028">Amino-acid biosynthesis</keyword>
<comment type="function">
    <text evidence="13">Catalyzes the conversion of 4-hydroxy-tetrahydrodipicolinate (HTPA) to tetrahydrodipicolinate.</text>
</comment>
<dbReference type="GO" id="GO:0008839">
    <property type="term" value="F:4-hydroxy-tetrahydrodipicolinate reductase"/>
    <property type="evidence" value="ECO:0007669"/>
    <property type="project" value="UniProtKB-UniRule"/>
</dbReference>
<feature type="binding site" evidence="13">
    <location>
        <begin position="8"/>
        <end position="13"/>
    </location>
    <ligand>
        <name>NAD(+)</name>
        <dbReference type="ChEBI" id="CHEBI:57540"/>
    </ligand>
</feature>
<dbReference type="GO" id="GO:0051287">
    <property type="term" value="F:NAD binding"/>
    <property type="evidence" value="ECO:0007669"/>
    <property type="project" value="UniProtKB-UniRule"/>
</dbReference>
<feature type="binding site" evidence="13">
    <location>
        <begin position="123"/>
        <end position="126"/>
    </location>
    <ligand>
        <name>NAD(+)</name>
        <dbReference type="ChEBI" id="CHEBI:57540"/>
    </ligand>
</feature>
<keyword evidence="5 13" id="KW-0220">Diaminopimelate biosynthesis</keyword>
<protein>
    <recommendedName>
        <fullName evidence="10 13">4-hydroxy-tetrahydrodipicolinate reductase</fullName>
        <shortName evidence="13">HTPA reductase</shortName>
        <ecNumber evidence="10 13">1.17.1.8</ecNumber>
    </recommendedName>
</protein>